<reference evidence="9" key="1">
    <citation type="submission" date="2020-02" db="EMBL/GenBank/DDBJ databases">
        <title>Genomic and physiological characterization of two novel Nitrospinaceae genera.</title>
        <authorList>
            <person name="Mueller A.J."/>
            <person name="Jung M.-Y."/>
            <person name="Strachan C.R."/>
            <person name="Herbold C.W."/>
            <person name="Kirkegaard R.H."/>
            <person name="Daims H."/>
        </authorList>
    </citation>
    <scope>NUCLEOTIDE SEQUENCE [LARGE SCALE GENOMIC DNA]</scope>
</reference>
<dbReference type="NCBIfam" id="NF037959">
    <property type="entry name" value="MFS_SpdSyn"/>
    <property type="match status" value="1"/>
</dbReference>
<feature type="transmembrane region" description="Helical" evidence="5">
    <location>
        <begin position="280"/>
        <end position="301"/>
    </location>
</feature>
<comment type="caution">
    <text evidence="5 6">Lacks conserved residue(s) required for the propagation of feature annotation.</text>
</comment>
<dbReference type="UniPathway" id="UPA00248">
    <property type="reaction ID" value="UER00314"/>
</dbReference>
<organism evidence="8 9">
    <name type="scientific">Candidatus Nitrohelix vancouverensis</name>
    <dbReference type="NCBI Taxonomy" id="2705534"/>
    <lineage>
        <taxon>Bacteria</taxon>
        <taxon>Pseudomonadati</taxon>
        <taxon>Nitrospinota/Tectimicrobiota group</taxon>
        <taxon>Nitrospinota</taxon>
        <taxon>Nitrospinia</taxon>
        <taxon>Nitrospinales</taxon>
        <taxon>Nitrospinaceae</taxon>
        <taxon>Candidatus Nitrohelix</taxon>
    </lineage>
</organism>
<evidence type="ECO:0000313" key="9">
    <source>
        <dbReference type="Proteomes" id="UP000594464"/>
    </source>
</evidence>
<feature type="transmembrane region" description="Helical" evidence="5">
    <location>
        <begin position="120"/>
        <end position="147"/>
    </location>
</feature>
<dbReference type="PROSITE" id="PS51006">
    <property type="entry name" value="PABS_2"/>
    <property type="match status" value="1"/>
</dbReference>
<gene>
    <name evidence="5" type="primary">speE</name>
    <name evidence="8" type="ORF">G3M78_14360</name>
</gene>
<dbReference type="KEGG" id="nva:G3M78_14360"/>
<proteinExistence type="inferred from homology"/>
<dbReference type="GO" id="GO:0004766">
    <property type="term" value="F:spermidine synthase activity"/>
    <property type="evidence" value="ECO:0007669"/>
    <property type="project" value="UniProtKB-UniRule"/>
</dbReference>
<evidence type="ECO:0000256" key="2">
    <source>
        <dbReference type="ARBA" id="ARBA00022679"/>
    </source>
</evidence>
<dbReference type="InterPro" id="IPR036259">
    <property type="entry name" value="MFS_trans_sf"/>
</dbReference>
<dbReference type="Proteomes" id="UP000594464">
    <property type="component" value="Chromosome"/>
</dbReference>
<dbReference type="HAMAP" id="MF_00198">
    <property type="entry name" value="Spermidine_synth"/>
    <property type="match status" value="1"/>
</dbReference>
<feature type="transmembrane region" description="Helical" evidence="5">
    <location>
        <begin position="196"/>
        <end position="216"/>
    </location>
</feature>
<evidence type="ECO:0000259" key="7">
    <source>
        <dbReference type="PROSITE" id="PS51006"/>
    </source>
</evidence>
<keyword evidence="2 5" id="KW-0808">Transferase</keyword>
<name>A0A7T0C512_9BACT</name>
<feature type="transmembrane region" description="Helical" evidence="5">
    <location>
        <begin position="167"/>
        <end position="190"/>
    </location>
</feature>
<keyword evidence="5" id="KW-1003">Cell membrane</keyword>
<keyword evidence="3 5" id="KW-0745">Spermidine biosynthesis</keyword>
<evidence type="ECO:0000256" key="5">
    <source>
        <dbReference type="HAMAP-Rule" id="MF_00198"/>
    </source>
</evidence>
<evidence type="ECO:0000256" key="3">
    <source>
        <dbReference type="ARBA" id="ARBA00023066"/>
    </source>
</evidence>
<dbReference type="CDD" id="cd02440">
    <property type="entry name" value="AdoMet_MTases"/>
    <property type="match status" value="1"/>
</dbReference>
<feature type="domain" description="PABS" evidence="7">
    <location>
        <begin position="471"/>
        <end position="721"/>
    </location>
</feature>
<comment type="subcellular location">
    <subcellularLocation>
        <location evidence="5">Cell membrane</location>
        <topology evidence="5">Multi-pass membrane protein</topology>
    </subcellularLocation>
</comment>
<evidence type="ECO:0000256" key="1">
    <source>
        <dbReference type="ARBA" id="ARBA00007867"/>
    </source>
</evidence>
<dbReference type="GO" id="GO:0005829">
    <property type="term" value="C:cytosol"/>
    <property type="evidence" value="ECO:0007669"/>
    <property type="project" value="TreeGrafter"/>
</dbReference>
<feature type="transmembrane region" description="Helical" evidence="5">
    <location>
        <begin position="425"/>
        <end position="444"/>
    </location>
</feature>
<dbReference type="Gene3D" id="3.40.50.150">
    <property type="entry name" value="Vaccinia Virus protein VP39"/>
    <property type="match status" value="1"/>
</dbReference>
<dbReference type="GO" id="GO:0005886">
    <property type="term" value="C:plasma membrane"/>
    <property type="evidence" value="ECO:0007669"/>
    <property type="project" value="UniProtKB-SubCell"/>
</dbReference>
<accession>A0A7T0C512</accession>
<feature type="transmembrane region" description="Helical" evidence="5">
    <location>
        <begin position="400"/>
        <end position="419"/>
    </location>
</feature>
<feature type="transmembrane region" description="Helical" evidence="5">
    <location>
        <begin position="357"/>
        <end position="379"/>
    </location>
</feature>
<dbReference type="GO" id="GO:0008295">
    <property type="term" value="P:spermidine biosynthetic process"/>
    <property type="evidence" value="ECO:0007669"/>
    <property type="project" value="UniProtKB-UniRule"/>
</dbReference>
<protein>
    <recommendedName>
        <fullName evidence="5">Polyamine aminopropyltransferase</fullName>
    </recommendedName>
    <alternativeName>
        <fullName evidence="5">Putrescine aminopropyltransferase</fullName>
        <shortName evidence="5">PAPT</shortName>
    </alternativeName>
    <alternativeName>
        <fullName evidence="5">Spermidine synthase</fullName>
        <shortName evidence="5">SPDS</shortName>
        <shortName evidence="5">SPDSY</shortName>
        <ecNumber evidence="5">2.5.1.16</ecNumber>
    </alternativeName>
</protein>
<comment type="function">
    <text evidence="5">Catalyzes the irreversible transfer of a propylamine group from the amino donor S-adenosylmethioninamine (decarboxy-AdoMet) to putrescine (1,4-diaminobutane) to yield spermidine.</text>
</comment>
<keyword evidence="5" id="KW-0472">Membrane</keyword>
<dbReference type="PANTHER" id="PTHR11558:SF11">
    <property type="entry name" value="SPERMIDINE SYNTHASE"/>
    <property type="match status" value="1"/>
</dbReference>
<dbReference type="SUPFAM" id="SSF53335">
    <property type="entry name" value="S-adenosyl-L-methionine-dependent methyltransferases"/>
    <property type="match status" value="1"/>
</dbReference>
<dbReference type="EC" id="2.5.1.16" evidence="5"/>
<keyword evidence="5" id="KW-1133">Transmembrane helix</keyword>
<feature type="transmembrane region" description="Helical" evidence="5">
    <location>
        <begin position="248"/>
        <end position="268"/>
    </location>
</feature>
<comment type="caution">
    <text evidence="5">Lacks the conserved Asp active site.</text>
</comment>
<dbReference type="InterPro" id="IPR030374">
    <property type="entry name" value="PABS"/>
</dbReference>
<feature type="transmembrane region" description="Helical" evidence="5">
    <location>
        <begin position="79"/>
        <end position="100"/>
    </location>
</feature>
<feature type="transmembrane region" description="Helical" evidence="5">
    <location>
        <begin position="313"/>
        <end position="332"/>
    </location>
</feature>
<feature type="transmembrane region" description="Helical" evidence="5">
    <location>
        <begin position="456"/>
        <end position="476"/>
    </location>
</feature>
<keyword evidence="5" id="KW-0812">Transmembrane</keyword>
<evidence type="ECO:0000256" key="6">
    <source>
        <dbReference type="PROSITE-ProRule" id="PRU00354"/>
    </source>
</evidence>
<comment type="pathway">
    <text evidence="5">Amine and polyamine biosynthesis; spermidine biosynthesis; spermidine from putrescine: step 1/1.</text>
</comment>
<comment type="similarity">
    <text evidence="1 5">Belongs to the spermidine/spermine synthase family.</text>
</comment>
<feature type="binding site" evidence="5">
    <location>
        <begin position="619"/>
        <end position="620"/>
    </location>
    <ligand>
        <name>S-methyl-5'-thioadenosine</name>
        <dbReference type="ChEBI" id="CHEBI:17509"/>
    </ligand>
</feature>
<feature type="transmembrane region" description="Helical" evidence="5">
    <location>
        <begin position="44"/>
        <end position="67"/>
    </location>
</feature>
<dbReference type="AlphaFoldDB" id="A0A7T0C512"/>
<dbReference type="PANTHER" id="PTHR11558">
    <property type="entry name" value="SPERMIDINE/SPERMINE SYNTHASE"/>
    <property type="match status" value="1"/>
</dbReference>
<comment type="catalytic activity">
    <reaction evidence="5">
        <text>S-adenosyl 3-(methylsulfanyl)propylamine + putrescine = S-methyl-5'-thioadenosine + spermidine + H(+)</text>
        <dbReference type="Rhea" id="RHEA:12721"/>
        <dbReference type="ChEBI" id="CHEBI:15378"/>
        <dbReference type="ChEBI" id="CHEBI:17509"/>
        <dbReference type="ChEBI" id="CHEBI:57443"/>
        <dbReference type="ChEBI" id="CHEBI:57834"/>
        <dbReference type="ChEBI" id="CHEBI:326268"/>
        <dbReference type="EC" id="2.5.1.16"/>
    </reaction>
</comment>
<dbReference type="Pfam" id="PF01564">
    <property type="entry name" value="Spermine_synth"/>
    <property type="match status" value="1"/>
</dbReference>
<comment type="subunit">
    <text evidence="5">Homodimer or homotetramer.</text>
</comment>
<sequence length="878" mass="96978">MIRNPATLTIISLCVLISGAASLTYELIWVKQLTLIYGSAVHAISAALCAFMAGLGLGAWLISLLLKRLKDSYGPHFPLLLYGLFEGAIGLYGYVFPWALEQLASTYPSMLAVAGESTFALHFMEFIASAALMLPATLMMGATLPLLGDWFIQNRESAILPQIARLYWLNTLGAAFGCVYGQLIAVEWFGVRGTTLSAVLANTLVMAIIVATFFILRRSPDDDRVELSESPSESSQAPDEQISKSIQWMALALFIYSGMVALSAEILWTRILVFPLGSALHSFALILATFLFGIALGSWLAGKIPLSKNSLQLFLFIEIAIGAVCLLQIPFFNQLTEWTQWSDRLLYELDNTASQTLLVRSLFAFGFMLLPTLGFGMAFPLANRMHLSLFGSIDKTIGGAYAANTLGATLGTVLTPFLLIPLLGIRASLFVIFALLLFFSLCIETARRRWSSSRQLLAASVVLFALAASGASILGGQQALEPGQNNFARLEINVPKERIKLLDYKEGDFSTLSVVEDSATGARTLYVNGFSTATASDSIGGSAYMQAMGFVPMVLHPAPKKAMVICYGTGATLGTVALFPDASVDGVEIDGNVLSLSHWFTRWNRQALDRSNVSMKIQDGRSYMRWTDAAYDVITLEPMSPVQAGVVNLYSKEFYEQAAQRLNEGGLMMQWLPLHLVSPEDARSIIKTFQDVFPYTSVWNSFLTRIVLLVGSNEAVSLDRKRFDSLMEDADLNATAASIGLRSFQDFMDFYISDGARLTNYLQDTPLITDDRPLLEYSSAALTPPLKWQTDESFLNLLQYRIGQRPPLKNAAPWEQERLMKEFEMRSAQRLAVFSKRYEGPGAQEFLKGDYFKGLQTVKEHLEQRGERPISLKDAKWE</sequence>
<evidence type="ECO:0000313" key="8">
    <source>
        <dbReference type="EMBL" id="QPJ66517.1"/>
    </source>
</evidence>
<dbReference type="InterPro" id="IPR029063">
    <property type="entry name" value="SAM-dependent_MTases_sf"/>
</dbReference>
<dbReference type="EMBL" id="CP048620">
    <property type="protein sequence ID" value="QPJ66517.1"/>
    <property type="molecule type" value="Genomic_DNA"/>
</dbReference>
<feature type="binding site" evidence="5">
    <location>
        <position position="588"/>
    </location>
    <ligand>
        <name>S-methyl-5'-thioadenosine</name>
        <dbReference type="ChEBI" id="CHEBI:17509"/>
    </ligand>
</feature>
<dbReference type="SUPFAM" id="SSF103473">
    <property type="entry name" value="MFS general substrate transporter"/>
    <property type="match status" value="1"/>
</dbReference>
<dbReference type="InterPro" id="IPR001045">
    <property type="entry name" value="Spermi_synthase"/>
</dbReference>
<keyword evidence="4 5" id="KW-0620">Polyamine biosynthesis</keyword>
<evidence type="ECO:0000256" key="4">
    <source>
        <dbReference type="ARBA" id="ARBA00023115"/>
    </source>
</evidence>